<accession>A0A927GQA8</accession>
<dbReference type="InterPro" id="IPR011044">
    <property type="entry name" value="Quino_amine_DH_bsu"/>
</dbReference>
<comment type="caution">
    <text evidence="1">The sequence shown here is derived from an EMBL/GenBank/DDBJ whole genome shotgun (WGS) entry which is preliminary data.</text>
</comment>
<dbReference type="Gene3D" id="2.130.10.10">
    <property type="entry name" value="YVTN repeat-like/Quinoprotein amine dehydrogenase"/>
    <property type="match status" value="2"/>
</dbReference>
<evidence type="ECO:0000313" key="2">
    <source>
        <dbReference type="Proteomes" id="UP000621560"/>
    </source>
</evidence>
<name>A0A927GQA8_9BACL</name>
<reference evidence="1" key="1">
    <citation type="submission" date="2020-09" db="EMBL/GenBank/DDBJ databases">
        <title>A novel bacterium of genus Paenibacillus, isolated from South China Sea.</title>
        <authorList>
            <person name="Huang H."/>
            <person name="Mo K."/>
            <person name="Hu Y."/>
        </authorList>
    </citation>
    <scope>NUCLEOTIDE SEQUENCE</scope>
    <source>
        <strain evidence="1">IB182496</strain>
    </source>
</reference>
<sequence>MSAQALGEPLDGLAIWASAFDVEEGEPRIYAVSTGNPCMLHVIDPIRCEALHALPLEGSDHSWGVVSAPSGVYIGGSGVLYRYTPERGVEHLGEMIAGEYYTWRLAVDEAGRIYGGCYPGGKVFGYDPATGRFRDYGVVAAGEQYARCMQARGGKLYVGAGTIAPHLVVLDIESGAKTELPLPPECAEEQLVYDLDIALDRLFVRITPSSVCYVYDLETREWTDRFEGAAGLSVSSPDARGAVYFVKDDALHRYEVRTRRLSRTSLPMAEPAGDYGWLSGHPLQPEGPCLLGVGRDGSYWVYAPERDVYRLYDPQLPGLPVRLQALAPDGRGTLYGGGYFAGGLAVCDTRSGALTGYRGLGQAEGMLCHDGLLYIGVYPKALIHVFDPARPFVRGDNPRLLFTLQGAEQDRPFAFASCGEEVAIGTVPAYGRHGGALALYAPGEERLRVHRHVLPGQSVVALAVREGLIYAGGSIWGGLGAAPVAAEAELLIWDPTGARALWRGVPIPGAAAVAALAFDASGALWGLTPERLFCFDPATRRVTQSLPLPETNQPQPAHFWRAGSELVWQGGVLYATARGLLLRYDPREARLEVLEEDARLLAADGAGALFYARGATLMRYAPSHLFTSGDPAAPGSSCRQPE</sequence>
<dbReference type="Proteomes" id="UP000621560">
    <property type="component" value="Unassembled WGS sequence"/>
</dbReference>
<proteinExistence type="predicted"/>
<keyword evidence="2" id="KW-1185">Reference proteome</keyword>
<dbReference type="SUPFAM" id="SSF50969">
    <property type="entry name" value="YVTN repeat-like/Quinoprotein amine dehydrogenase"/>
    <property type="match status" value="2"/>
</dbReference>
<dbReference type="InterPro" id="IPR015943">
    <property type="entry name" value="WD40/YVTN_repeat-like_dom_sf"/>
</dbReference>
<dbReference type="EMBL" id="JACXIZ010000003">
    <property type="protein sequence ID" value="MBD2843690.1"/>
    <property type="molecule type" value="Genomic_DNA"/>
</dbReference>
<dbReference type="RefSeq" id="WP_190913736.1">
    <property type="nucleotide sequence ID" value="NZ_JACXIZ010000003.1"/>
</dbReference>
<organism evidence="1 2">
    <name type="scientific">Paenibacillus sabuli</name>
    <dbReference type="NCBI Taxonomy" id="2772509"/>
    <lineage>
        <taxon>Bacteria</taxon>
        <taxon>Bacillati</taxon>
        <taxon>Bacillota</taxon>
        <taxon>Bacilli</taxon>
        <taxon>Bacillales</taxon>
        <taxon>Paenibacillaceae</taxon>
        <taxon>Paenibacillus</taxon>
    </lineage>
</organism>
<evidence type="ECO:0000313" key="1">
    <source>
        <dbReference type="EMBL" id="MBD2843690.1"/>
    </source>
</evidence>
<protein>
    <submittedName>
        <fullName evidence="1">WD40 repeat domain-containing protein</fullName>
    </submittedName>
</protein>
<dbReference type="AlphaFoldDB" id="A0A927GQA8"/>
<gene>
    <name evidence="1" type="ORF">IDH44_00685</name>
</gene>